<protein>
    <submittedName>
        <fullName evidence="2">Uncharacterized protein</fullName>
    </submittedName>
</protein>
<evidence type="ECO:0000313" key="2">
    <source>
        <dbReference type="EMBL" id="KAJ7034816.1"/>
    </source>
</evidence>
<keyword evidence="3" id="KW-1185">Reference proteome</keyword>
<gene>
    <name evidence="2" type="ORF">C8F04DRAFT_1182812</name>
</gene>
<comment type="caution">
    <text evidence="2">The sequence shown here is derived from an EMBL/GenBank/DDBJ whole genome shotgun (WGS) entry which is preliminary data.</text>
</comment>
<sequence>MIASKRAPSNTCNFERFSQELREKGTKQSRGGWPNLAKNKDDNQTMGPSQIDSAIEKVSNAPRIIRFGQELSVITSAKSCNVHSSKVLLLDMKSGLTGGNMGVVYGRLSINLPTAGFLQAGSYAHSPFGLPGPAEFHCQTPVRLFSVDTDAGRRCVVRPLGLIMVGSALPPYKHIGRLDERYVGGDLTPAQEVGLVYGLR</sequence>
<dbReference type="EMBL" id="JARJCM010000054">
    <property type="protein sequence ID" value="KAJ7034816.1"/>
    <property type="molecule type" value="Genomic_DNA"/>
</dbReference>
<organism evidence="2 3">
    <name type="scientific">Mycena alexandri</name>
    <dbReference type="NCBI Taxonomy" id="1745969"/>
    <lineage>
        <taxon>Eukaryota</taxon>
        <taxon>Fungi</taxon>
        <taxon>Dikarya</taxon>
        <taxon>Basidiomycota</taxon>
        <taxon>Agaricomycotina</taxon>
        <taxon>Agaricomycetes</taxon>
        <taxon>Agaricomycetidae</taxon>
        <taxon>Agaricales</taxon>
        <taxon>Marasmiineae</taxon>
        <taxon>Mycenaceae</taxon>
        <taxon>Mycena</taxon>
    </lineage>
</organism>
<name>A0AAD6SVI2_9AGAR</name>
<reference evidence="2" key="1">
    <citation type="submission" date="2023-03" db="EMBL/GenBank/DDBJ databases">
        <title>Massive genome expansion in bonnet fungi (Mycena s.s.) driven by repeated elements and novel gene families across ecological guilds.</title>
        <authorList>
            <consortium name="Lawrence Berkeley National Laboratory"/>
            <person name="Harder C.B."/>
            <person name="Miyauchi S."/>
            <person name="Viragh M."/>
            <person name="Kuo A."/>
            <person name="Thoen E."/>
            <person name="Andreopoulos B."/>
            <person name="Lu D."/>
            <person name="Skrede I."/>
            <person name="Drula E."/>
            <person name="Henrissat B."/>
            <person name="Morin E."/>
            <person name="Kohler A."/>
            <person name="Barry K."/>
            <person name="LaButti K."/>
            <person name="Morin E."/>
            <person name="Salamov A."/>
            <person name="Lipzen A."/>
            <person name="Mereny Z."/>
            <person name="Hegedus B."/>
            <person name="Baldrian P."/>
            <person name="Stursova M."/>
            <person name="Weitz H."/>
            <person name="Taylor A."/>
            <person name="Grigoriev I.V."/>
            <person name="Nagy L.G."/>
            <person name="Martin F."/>
            <person name="Kauserud H."/>
        </authorList>
    </citation>
    <scope>NUCLEOTIDE SEQUENCE</scope>
    <source>
        <strain evidence="2">CBHHK200</strain>
    </source>
</reference>
<evidence type="ECO:0000256" key="1">
    <source>
        <dbReference type="SAM" id="MobiDB-lite"/>
    </source>
</evidence>
<proteinExistence type="predicted"/>
<feature type="region of interest" description="Disordered" evidence="1">
    <location>
        <begin position="1"/>
        <end position="48"/>
    </location>
</feature>
<dbReference type="AlphaFoldDB" id="A0AAD6SVI2"/>
<accession>A0AAD6SVI2</accession>
<feature type="compositionally biased region" description="Basic and acidic residues" evidence="1">
    <location>
        <begin position="17"/>
        <end position="26"/>
    </location>
</feature>
<evidence type="ECO:0000313" key="3">
    <source>
        <dbReference type="Proteomes" id="UP001218188"/>
    </source>
</evidence>
<dbReference type="Proteomes" id="UP001218188">
    <property type="component" value="Unassembled WGS sequence"/>
</dbReference>